<evidence type="ECO:0000313" key="2">
    <source>
        <dbReference type="Proteomes" id="UP000324832"/>
    </source>
</evidence>
<dbReference type="InterPro" id="IPR015955">
    <property type="entry name" value="Lactate_DH/Glyco_Ohase_4_C"/>
</dbReference>
<dbReference type="Proteomes" id="UP000324832">
    <property type="component" value="Unassembled WGS sequence"/>
</dbReference>
<dbReference type="Gene3D" id="3.90.110.10">
    <property type="entry name" value="Lactate dehydrogenase/glycoside hydrolase, family 4, C-terminal"/>
    <property type="match status" value="1"/>
</dbReference>
<dbReference type="EMBL" id="FZQP02000115">
    <property type="protein sequence ID" value="VVC87435.1"/>
    <property type="molecule type" value="Genomic_DNA"/>
</dbReference>
<accession>A0A5E4PQX4</accession>
<sequence length="366" mass="41358">MNFQTSPVFEPLRVLIFNSLTPVAKLVSWKILSGSVFGESQLIDLTLVVYVNEIPSAALLKNELETGALSCMNTIKITSDLPSIPSWYKSLRNFLFSISDGDVFCFNTNFPNPNTYEEEEDEYNECFSSLYLIIKLASSFTWPASNQNTEDTNESDLNRGKYISASVLKRKPIIVADGIVTIDILKSFSENMPPDLFFFPSPLTSIAKAVLADYLGVRCNNINDSLVWAANDEVFHIQVEKPIITKGAVTTSSLCEGDTIDNNLLESINMDSTQFSETWLKKDFLDKVCSIASKNPYGSIYKASELARVMRDVWKTRLPYILPVTFNNDSWEVNERFAEDIHLKQEIKRINLCVKKQHAKLFCQAD</sequence>
<gene>
    <name evidence="1" type="ORF">LSINAPIS_LOCUS1043</name>
</gene>
<reference evidence="1 2" key="1">
    <citation type="submission" date="2017-07" db="EMBL/GenBank/DDBJ databases">
        <authorList>
            <person name="Talla V."/>
            <person name="Backstrom N."/>
        </authorList>
    </citation>
    <scope>NUCLEOTIDE SEQUENCE [LARGE SCALE GENOMIC DNA]</scope>
</reference>
<protein>
    <submittedName>
        <fullName evidence="1">Uncharacterized protein</fullName>
    </submittedName>
</protein>
<name>A0A5E4PQX4_9NEOP</name>
<dbReference type="GO" id="GO:0016616">
    <property type="term" value="F:oxidoreductase activity, acting on the CH-OH group of donors, NAD or NADP as acceptor"/>
    <property type="evidence" value="ECO:0007669"/>
    <property type="project" value="InterPro"/>
</dbReference>
<organism evidence="1 2">
    <name type="scientific">Leptidea sinapis</name>
    <dbReference type="NCBI Taxonomy" id="189913"/>
    <lineage>
        <taxon>Eukaryota</taxon>
        <taxon>Metazoa</taxon>
        <taxon>Ecdysozoa</taxon>
        <taxon>Arthropoda</taxon>
        <taxon>Hexapoda</taxon>
        <taxon>Insecta</taxon>
        <taxon>Pterygota</taxon>
        <taxon>Neoptera</taxon>
        <taxon>Endopterygota</taxon>
        <taxon>Lepidoptera</taxon>
        <taxon>Glossata</taxon>
        <taxon>Ditrysia</taxon>
        <taxon>Papilionoidea</taxon>
        <taxon>Pieridae</taxon>
        <taxon>Dismorphiinae</taxon>
        <taxon>Leptidea</taxon>
    </lineage>
</organism>
<evidence type="ECO:0000313" key="1">
    <source>
        <dbReference type="EMBL" id="VVC87435.1"/>
    </source>
</evidence>
<dbReference type="AlphaFoldDB" id="A0A5E4PQX4"/>
<keyword evidence="2" id="KW-1185">Reference proteome</keyword>
<proteinExistence type="predicted"/>